<dbReference type="EMBL" id="JACHTE010000006">
    <property type="protein sequence ID" value="MBB1088757.1"/>
    <property type="molecule type" value="Genomic_DNA"/>
</dbReference>
<evidence type="ECO:0000313" key="1">
    <source>
        <dbReference type="EMBL" id="MBB1088757.1"/>
    </source>
</evidence>
<organism evidence="1 2">
    <name type="scientific">Marilutibacter penaei</name>
    <dbReference type="NCBI Taxonomy" id="2759900"/>
    <lineage>
        <taxon>Bacteria</taxon>
        <taxon>Pseudomonadati</taxon>
        <taxon>Pseudomonadota</taxon>
        <taxon>Gammaproteobacteria</taxon>
        <taxon>Lysobacterales</taxon>
        <taxon>Lysobacteraceae</taxon>
        <taxon>Marilutibacter</taxon>
    </lineage>
</organism>
<name>A0A7W3YF31_9GAMM</name>
<comment type="caution">
    <text evidence="1">The sequence shown here is derived from an EMBL/GenBank/DDBJ whole genome shotgun (WGS) entry which is preliminary data.</text>
</comment>
<accession>A0A7W3YF31</accession>
<proteinExistence type="predicted"/>
<dbReference type="Proteomes" id="UP000552587">
    <property type="component" value="Unassembled WGS sequence"/>
</dbReference>
<keyword evidence="2" id="KW-1185">Reference proteome</keyword>
<dbReference type="RefSeq" id="WP_182669529.1">
    <property type="nucleotide sequence ID" value="NZ_JACHTE010000006.1"/>
</dbReference>
<reference evidence="1 2" key="1">
    <citation type="submission" date="2020-07" db="EMBL/GenBank/DDBJ databases">
        <authorList>
            <person name="Xu S."/>
            <person name="Li A."/>
        </authorList>
    </citation>
    <scope>NUCLEOTIDE SEQUENCE [LARGE SCALE GENOMIC DNA]</scope>
    <source>
        <strain evidence="1 2">SG-8</strain>
    </source>
</reference>
<evidence type="ECO:0000313" key="2">
    <source>
        <dbReference type="Proteomes" id="UP000552587"/>
    </source>
</evidence>
<protein>
    <recommendedName>
        <fullName evidence="3">DUF4279 domain-containing protein</fullName>
    </recommendedName>
</protein>
<gene>
    <name evidence="1" type="ORF">H4F99_09665</name>
</gene>
<dbReference type="AlphaFoldDB" id="A0A7W3YF31"/>
<evidence type="ECO:0008006" key="3">
    <source>
        <dbReference type="Google" id="ProtNLM"/>
    </source>
</evidence>
<sequence length="140" mass="15244">MTERRYRVALRATHPRADLAPLFNRLGLHPSRHWRAGEPRARGGVHGDSYATAPLDTAGTAGREAVDLAQQLRLELDRLAPHQPLLQALVAEGGRCELAISLPADPGYGFDLGPWLCEAVARLRLSLSFDIQPAPSGRLP</sequence>